<name>A0A7S3EJS7_9RHOD</name>
<dbReference type="EMBL" id="HBHW01031479">
    <property type="protein sequence ID" value="CAE0056186.1"/>
    <property type="molecule type" value="Transcribed_RNA"/>
</dbReference>
<gene>
    <name evidence="2" type="ORF">RMAR00112_LOCUS24228</name>
</gene>
<proteinExistence type="predicted"/>
<dbReference type="AlphaFoldDB" id="A0A7S3EJS7"/>
<feature type="compositionally biased region" description="Acidic residues" evidence="1">
    <location>
        <begin position="45"/>
        <end position="57"/>
    </location>
</feature>
<protein>
    <submittedName>
        <fullName evidence="2">Uncharacterized protein</fullName>
    </submittedName>
</protein>
<reference evidence="2" key="1">
    <citation type="submission" date="2021-01" db="EMBL/GenBank/DDBJ databases">
        <authorList>
            <person name="Corre E."/>
            <person name="Pelletier E."/>
            <person name="Niang G."/>
            <person name="Scheremetjew M."/>
            <person name="Finn R."/>
            <person name="Kale V."/>
            <person name="Holt S."/>
            <person name="Cochrane G."/>
            <person name="Meng A."/>
            <person name="Brown T."/>
            <person name="Cohen L."/>
        </authorList>
    </citation>
    <scope>NUCLEOTIDE SEQUENCE</scope>
    <source>
        <strain evidence="2">CCMP 769</strain>
    </source>
</reference>
<evidence type="ECO:0000256" key="1">
    <source>
        <dbReference type="SAM" id="MobiDB-lite"/>
    </source>
</evidence>
<organism evidence="2">
    <name type="scientific">Rhodosorus marinus</name>
    <dbReference type="NCBI Taxonomy" id="101924"/>
    <lineage>
        <taxon>Eukaryota</taxon>
        <taxon>Rhodophyta</taxon>
        <taxon>Stylonematophyceae</taxon>
        <taxon>Stylonematales</taxon>
        <taxon>Stylonemataceae</taxon>
        <taxon>Rhodosorus</taxon>
    </lineage>
</organism>
<accession>A0A7S3EJS7</accession>
<sequence length="290" mass="32808">MKRKRETTWSDLVQTLRSGEKSVGELLPELERVLPVGYGGREPDDRESEDGDDDQEDFSSGRILERGSTTRSGGTFRLHYLEVPFSIWEDLFDEEWPSNAARMLDTELHLPEADLFPAFSDNSGNEESGQVQTEVDLEFVRAVLRNAGNLPTSPTSTRRIHFTNSSKDWMRLLHEVVMEGGKEIEISDYIRLLSCLFNSDLADVVLTRIFPGLLLRERFNTDGDLSKEMDQLLETAFRRSSLSSMSLSVFQKTILAMSLEECGLQGVFTKAKLLRLYLDGTMKGRKQPGG</sequence>
<feature type="region of interest" description="Disordered" evidence="1">
    <location>
        <begin position="34"/>
        <end position="67"/>
    </location>
</feature>
<evidence type="ECO:0000313" key="2">
    <source>
        <dbReference type="EMBL" id="CAE0056186.1"/>
    </source>
</evidence>